<dbReference type="OrthoDB" id="323290at2"/>
<evidence type="ECO:0000256" key="1">
    <source>
        <dbReference type="ARBA" id="ARBA00023015"/>
    </source>
</evidence>
<evidence type="ECO:0000313" key="6">
    <source>
        <dbReference type="Proteomes" id="UP000254051"/>
    </source>
</evidence>
<dbReference type="SMART" id="SM00342">
    <property type="entry name" value="HTH_ARAC"/>
    <property type="match status" value="1"/>
</dbReference>
<dbReference type="InterPro" id="IPR009057">
    <property type="entry name" value="Homeodomain-like_sf"/>
</dbReference>
<evidence type="ECO:0000259" key="4">
    <source>
        <dbReference type="PROSITE" id="PS01124"/>
    </source>
</evidence>
<evidence type="ECO:0000256" key="3">
    <source>
        <dbReference type="ARBA" id="ARBA00023163"/>
    </source>
</evidence>
<dbReference type="RefSeq" id="WP_109714442.1">
    <property type="nucleotide sequence ID" value="NZ_QGDS01000020.1"/>
</dbReference>
<keyword evidence="1" id="KW-0805">Transcription regulation</keyword>
<keyword evidence="6" id="KW-1185">Reference proteome</keyword>
<reference evidence="6" key="1">
    <citation type="submission" date="2017-07" db="EMBL/GenBank/DDBJ databases">
        <authorList>
            <person name="Varghese N."/>
            <person name="Submissions S."/>
        </authorList>
    </citation>
    <scope>NUCLEOTIDE SEQUENCE [LARGE SCALE GENOMIC DNA]</scope>
    <source>
        <strain evidence="6">NLAE-zl-C134</strain>
    </source>
</reference>
<protein>
    <submittedName>
        <fullName evidence="5">AraC-type DNA-binding protein</fullName>
    </submittedName>
</protein>
<dbReference type="InterPro" id="IPR018060">
    <property type="entry name" value="HTH_AraC"/>
</dbReference>
<name>A0A315ZPW6_9FIRM</name>
<dbReference type="Gene3D" id="1.10.10.60">
    <property type="entry name" value="Homeodomain-like"/>
    <property type="match status" value="1"/>
</dbReference>
<dbReference type="AlphaFoldDB" id="A0A315ZPW6"/>
<keyword evidence="3" id="KW-0804">Transcription</keyword>
<accession>A0A315ZPW6</accession>
<organism evidence="5 6">
    <name type="scientific">Faecalicatena contorta</name>
    <dbReference type="NCBI Taxonomy" id="39482"/>
    <lineage>
        <taxon>Bacteria</taxon>
        <taxon>Bacillati</taxon>
        <taxon>Bacillota</taxon>
        <taxon>Clostridia</taxon>
        <taxon>Lachnospirales</taxon>
        <taxon>Lachnospiraceae</taxon>
        <taxon>Faecalicatena</taxon>
    </lineage>
</organism>
<keyword evidence="2 5" id="KW-0238">DNA-binding</keyword>
<dbReference type="SUPFAM" id="SSF46689">
    <property type="entry name" value="Homeodomain-like"/>
    <property type="match status" value="1"/>
</dbReference>
<feature type="domain" description="HTH araC/xylS-type" evidence="4">
    <location>
        <begin position="148"/>
        <end position="247"/>
    </location>
</feature>
<dbReference type="GO" id="GO:0043565">
    <property type="term" value="F:sequence-specific DNA binding"/>
    <property type="evidence" value="ECO:0007669"/>
    <property type="project" value="InterPro"/>
</dbReference>
<dbReference type="PROSITE" id="PS01124">
    <property type="entry name" value="HTH_ARAC_FAMILY_2"/>
    <property type="match status" value="1"/>
</dbReference>
<dbReference type="Proteomes" id="UP000254051">
    <property type="component" value="Unassembled WGS sequence"/>
</dbReference>
<evidence type="ECO:0000256" key="2">
    <source>
        <dbReference type="ARBA" id="ARBA00023125"/>
    </source>
</evidence>
<sequence length="253" mass="29620">MNIKTFVIDQKLNYQEHYCNDKYVNKYYEIENTGVAINLNTIPDACVDFQFACLEGKNVIYASGSFLQSKRSPTSHYSWCFGVKFNPGKYPLLVREIILNLIERHRVIDNCPWLNAIAEDIYKASSFQERTEIFEERFPFESQFGGSNSMVDTIMDHIEKTHGMISIAEIAKKLQYNQRYMGRVFHGATGLTMKKYATIIRIQTALRYLQRGRVDEVYETLGYYDQSYFIKEFKTYTSMTPRQYCKKTGMDIV</sequence>
<proteinExistence type="predicted"/>
<dbReference type="EMBL" id="UHJJ01000020">
    <property type="protein sequence ID" value="SUQ16063.1"/>
    <property type="molecule type" value="Genomic_DNA"/>
</dbReference>
<dbReference type="Pfam" id="PF12833">
    <property type="entry name" value="HTH_18"/>
    <property type="match status" value="1"/>
</dbReference>
<dbReference type="PANTHER" id="PTHR43280:SF2">
    <property type="entry name" value="HTH-TYPE TRANSCRIPTIONAL REGULATOR EXSA"/>
    <property type="match status" value="1"/>
</dbReference>
<dbReference type="GO" id="GO:0003700">
    <property type="term" value="F:DNA-binding transcription factor activity"/>
    <property type="evidence" value="ECO:0007669"/>
    <property type="project" value="InterPro"/>
</dbReference>
<dbReference type="PANTHER" id="PTHR43280">
    <property type="entry name" value="ARAC-FAMILY TRANSCRIPTIONAL REGULATOR"/>
    <property type="match status" value="1"/>
</dbReference>
<evidence type="ECO:0000313" key="5">
    <source>
        <dbReference type="EMBL" id="SUQ16063.1"/>
    </source>
</evidence>
<gene>
    <name evidence="5" type="ORF">SAMN05216529_12046</name>
</gene>